<dbReference type="AlphaFoldDB" id="A0A4V6D4U1"/>
<dbReference type="EMBL" id="CM016558">
    <property type="protein sequence ID" value="TKW07456.1"/>
    <property type="molecule type" value="Genomic_DNA"/>
</dbReference>
<gene>
    <name evidence="1" type="ORF">SEVIR_7G308400v2</name>
</gene>
<reference evidence="1" key="1">
    <citation type="submission" date="2019-03" db="EMBL/GenBank/DDBJ databases">
        <title>WGS assembly of Setaria viridis.</title>
        <authorList>
            <person name="Huang P."/>
            <person name="Jenkins J."/>
            <person name="Grimwood J."/>
            <person name="Barry K."/>
            <person name="Healey A."/>
            <person name="Mamidi S."/>
            <person name="Sreedasyam A."/>
            <person name="Shu S."/>
            <person name="Feldman M."/>
            <person name="Wu J."/>
            <person name="Yu Y."/>
            <person name="Chen C."/>
            <person name="Johnson J."/>
            <person name="Rokhsar D."/>
            <person name="Baxter I."/>
            <person name="Schmutz J."/>
            <person name="Brutnell T."/>
            <person name="Kellogg E."/>
        </authorList>
    </citation>
    <scope>NUCLEOTIDE SEQUENCE [LARGE SCALE GENOMIC DNA]</scope>
</reference>
<evidence type="ECO:0000313" key="2">
    <source>
        <dbReference type="Proteomes" id="UP000298652"/>
    </source>
</evidence>
<evidence type="ECO:0000313" key="1">
    <source>
        <dbReference type="EMBL" id="TKW07456.1"/>
    </source>
</evidence>
<protein>
    <submittedName>
        <fullName evidence="1">Uncharacterized protein</fullName>
    </submittedName>
</protein>
<keyword evidence="2" id="KW-1185">Reference proteome</keyword>
<dbReference type="Proteomes" id="UP000298652">
    <property type="component" value="Chromosome 7"/>
</dbReference>
<name>A0A4V6D4U1_SETVI</name>
<organism evidence="1 2">
    <name type="scientific">Setaria viridis</name>
    <name type="common">Green bristlegrass</name>
    <name type="synonym">Setaria italica subsp. viridis</name>
    <dbReference type="NCBI Taxonomy" id="4556"/>
    <lineage>
        <taxon>Eukaryota</taxon>
        <taxon>Viridiplantae</taxon>
        <taxon>Streptophyta</taxon>
        <taxon>Embryophyta</taxon>
        <taxon>Tracheophyta</taxon>
        <taxon>Spermatophyta</taxon>
        <taxon>Magnoliopsida</taxon>
        <taxon>Liliopsida</taxon>
        <taxon>Poales</taxon>
        <taxon>Poaceae</taxon>
        <taxon>PACMAD clade</taxon>
        <taxon>Panicoideae</taxon>
        <taxon>Panicodae</taxon>
        <taxon>Paniceae</taxon>
        <taxon>Cenchrinae</taxon>
        <taxon>Setaria</taxon>
    </lineage>
</organism>
<proteinExistence type="predicted"/>
<accession>A0A4V6D4U1</accession>
<dbReference type="Gramene" id="TKW07456">
    <property type="protein sequence ID" value="TKW07456"/>
    <property type="gene ID" value="SEVIR_7G308400v2"/>
</dbReference>
<sequence>MGHIRFGVPFWAEEGSSDDKCSWPHGPYRGVLFRFLKTTSILMVWPGTLARPAHAHDIFYESEVRSIPAGSSRMHCTDSPNFDDERRKAKGLKPWGIALSFSSKAGQVEILSALASRTQPHSYRRLKKSANLFLLLDCNRSTCFSCILSTDDQ</sequence>